<organism evidence="2 3">
    <name type="scientific">Tenebrio molitor</name>
    <name type="common">Yellow mealworm beetle</name>
    <dbReference type="NCBI Taxonomy" id="7067"/>
    <lineage>
        <taxon>Eukaryota</taxon>
        <taxon>Metazoa</taxon>
        <taxon>Ecdysozoa</taxon>
        <taxon>Arthropoda</taxon>
        <taxon>Hexapoda</taxon>
        <taxon>Insecta</taxon>
        <taxon>Pterygota</taxon>
        <taxon>Neoptera</taxon>
        <taxon>Endopterygota</taxon>
        <taxon>Coleoptera</taxon>
        <taxon>Polyphaga</taxon>
        <taxon>Cucujiformia</taxon>
        <taxon>Tenebrionidae</taxon>
        <taxon>Tenebrio</taxon>
    </lineage>
</organism>
<evidence type="ECO:0000256" key="1">
    <source>
        <dbReference type="SAM" id="MobiDB-lite"/>
    </source>
</evidence>
<protein>
    <submittedName>
        <fullName evidence="2">Uncharacterized protein</fullName>
    </submittedName>
</protein>
<reference evidence="2" key="2">
    <citation type="submission" date="2021-08" db="EMBL/GenBank/DDBJ databases">
        <authorList>
            <person name="Eriksson T."/>
        </authorList>
    </citation>
    <scope>NUCLEOTIDE SEQUENCE</scope>
    <source>
        <strain evidence="2">Stoneville</strain>
        <tissue evidence="2">Whole head</tissue>
    </source>
</reference>
<dbReference type="Proteomes" id="UP000719412">
    <property type="component" value="Unassembled WGS sequence"/>
</dbReference>
<sequence length="432" mass="49376">MRPWKLFRLKQLPSRQNQLSHDDGKIWDRYGEEGRWQIMPGLKCAIVMQMLQKFNKQAPNCKFCLGSRRHKGTLSRGVLVKVDEGPTRTEGNVTSPTPDAPCHPVPPFQKCNSKTTCGKLQNGGAIRNAEVRKVGRFTKYSPSNLLSNLHIFRFFATKRHLKSMRQRWHNFATVSKTEAHTTTVSARLRSAGFLHTTLGLREEWGYGFRYRIGLTVSPTPLARKEWVSELLRLSPTDTRGSSMTSTHVYFVLQYCAMQFVSECGELIPTTKAWGFLPPSRLAHKVDRNMKKNHPQSHQAHTRAKLSALAYLIGDNPQFELFVSLIEGGTMKVTSFRSNALVQSAEQKKRKRQNYLQSVQWYGGNARLSDKGAITDPIRRDKERSTRCHFYNCYWVVKRGQHQHVKFMKDYHRSSTVPAAPIGTQLAAQRSAQ</sequence>
<accession>A0A8J6L7Q5</accession>
<feature type="region of interest" description="Disordered" evidence="1">
    <location>
        <begin position="86"/>
        <end position="105"/>
    </location>
</feature>
<evidence type="ECO:0000313" key="2">
    <source>
        <dbReference type="EMBL" id="KAH0809842.1"/>
    </source>
</evidence>
<dbReference type="EMBL" id="JABDTM020027883">
    <property type="protein sequence ID" value="KAH0809842.1"/>
    <property type="molecule type" value="Genomic_DNA"/>
</dbReference>
<comment type="caution">
    <text evidence="2">The sequence shown here is derived from an EMBL/GenBank/DDBJ whole genome shotgun (WGS) entry which is preliminary data.</text>
</comment>
<dbReference type="AlphaFoldDB" id="A0A8J6L7Q5"/>
<reference evidence="2" key="1">
    <citation type="journal article" date="2020" name="J Insects Food Feed">
        <title>The yellow mealworm (Tenebrio molitor) genome: a resource for the emerging insects as food and feed industry.</title>
        <authorList>
            <person name="Eriksson T."/>
            <person name="Andere A."/>
            <person name="Kelstrup H."/>
            <person name="Emery V."/>
            <person name="Picard C."/>
        </authorList>
    </citation>
    <scope>NUCLEOTIDE SEQUENCE</scope>
    <source>
        <strain evidence="2">Stoneville</strain>
        <tissue evidence="2">Whole head</tissue>
    </source>
</reference>
<name>A0A8J6L7Q5_TENMO</name>
<keyword evidence="3" id="KW-1185">Reference proteome</keyword>
<proteinExistence type="predicted"/>
<evidence type="ECO:0000313" key="3">
    <source>
        <dbReference type="Proteomes" id="UP000719412"/>
    </source>
</evidence>
<gene>
    <name evidence="2" type="ORF">GEV33_012949</name>
</gene>